<organism evidence="1">
    <name type="scientific">freshwater metagenome</name>
    <dbReference type="NCBI Taxonomy" id="449393"/>
    <lineage>
        <taxon>unclassified sequences</taxon>
        <taxon>metagenomes</taxon>
        <taxon>ecological metagenomes</taxon>
    </lineage>
</organism>
<protein>
    <submittedName>
        <fullName evidence="1">Unannotated protein</fullName>
    </submittedName>
</protein>
<dbReference type="AlphaFoldDB" id="A0A6J6JNY5"/>
<reference evidence="1" key="1">
    <citation type="submission" date="2020-05" db="EMBL/GenBank/DDBJ databases">
        <authorList>
            <person name="Chiriac C."/>
            <person name="Salcher M."/>
            <person name="Ghai R."/>
            <person name="Kavagutti S V."/>
        </authorList>
    </citation>
    <scope>NUCLEOTIDE SEQUENCE</scope>
</reference>
<gene>
    <name evidence="1" type="ORF">UFOPK2000_01122</name>
</gene>
<evidence type="ECO:0000313" key="1">
    <source>
        <dbReference type="EMBL" id="CAB4637489.1"/>
    </source>
</evidence>
<dbReference type="EMBL" id="CAEZVK010000129">
    <property type="protein sequence ID" value="CAB4637489.1"/>
    <property type="molecule type" value="Genomic_DNA"/>
</dbReference>
<sequence>MKLRGATGGLNSLGKSLAIVVIVLLSWLAYSLAAWFVSPTRDRPGASIVAVDFFGDGLLAADPLQPEAVVWVNLAGDWTMKNSTLEATNQVSGMNFAVASLERQASIRATVEGDSYCGVVANVVDEKNYVALLRAKPFLLWNVVQVLDGEPKTLGTVEDPQTTKVSVELRVHGAKAWASVGPVTKDFSIQGNNIGTAAGFGQAGVSPPCQFDDAVLLQSK</sequence>
<name>A0A6J6JNY5_9ZZZZ</name>
<accession>A0A6J6JNY5</accession>
<proteinExistence type="predicted"/>